<evidence type="ECO:0000313" key="15">
    <source>
        <dbReference type="Proteomes" id="UP000440367"/>
    </source>
</evidence>
<evidence type="ECO:0000313" key="12">
    <source>
        <dbReference type="Proteomes" id="UP000429523"/>
    </source>
</evidence>
<dbReference type="Proteomes" id="UP000488956">
    <property type="component" value="Unassembled WGS sequence"/>
</dbReference>
<evidence type="ECO:0000313" key="19">
    <source>
        <dbReference type="Proteomes" id="UP000476176"/>
    </source>
</evidence>
<evidence type="ECO:0000313" key="5">
    <source>
        <dbReference type="EMBL" id="KAE9084698.1"/>
    </source>
</evidence>
<dbReference type="AlphaFoldDB" id="A0A6A3IVK0"/>
<dbReference type="Proteomes" id="UP000429523">
    <property type="component" value="Unassembled WGS sequence"/>
</dbReference>
<organism evidence="3 18">
    <name type="scientific">Phytophthora fragariae</name>
    <dbReference type="NCBI Taxonomy" id="53985"/>
    <lineage>
        <taxon>Eukaryota</taxon>
        <taxon>Sar</taxon>
        <taxon>Stramenopiles</taxon>
        <taxon>Oomycota</taxon>
        <taxon>Peronosporomycetes</taxon>
        <taxon>Peronosporales</taxon>
        <taxon>Peronosporaceae</taxon>
        <taxon>Phytophthora</taxon>
    </lineage>
</organism>
<evidence type="ECO:0000256" key="1">
    <source>
        <dbReference type="SAM" id="MobiDB-lite"/>
    </source>
</evidence>
<evidence type="ECO:0000313" key="9">
    <source>
        <dbReference type="EMBL" id="KAE9198451.1"/>
    </source>
</evidence>
<dbReference type="EMBL" id="QXGD01001820">
    <property type="protein sequence ID" value="KAE9198451.1"/>
    <property type="molecule type" value="Genomic_DNA"/>
</dbReference>
<feature type="region of interest" description="Disordered" evidence="1">
    <location>
        <begin position="32"/>
        <end position="54"/>
    </location>
</feature>
<evidence type="ECO:0000313" key="7">
    <source>
        <dbReference type="EMBL" id="KAE9184864.1"/>
    </source>
</evidence>
<dbReference type="Proteomes" id="UP000476176">
    <property type="component" value="Unassembled WGS sequence"/>
</dbReference>
<dbReference type="EMBL" id="QXFX01001791">
    <property type="protein sequence ID" value="KAE9084698.1"/>
    <property type="molecule type" value="Genomic_DNA"/>
</dbReference>
<dbReference type="EMBL" id="QXFZ01001816">
    <property type="protein sequence ID" value="KAE9084547.1"/>
    <property type="molecule type" value="Genomic_DNA"/>
</dbReference>
<dbReference type="Proteomes" id="UP000440732">
    <property type="component" value="Unassembled WGS sequence"/>
</dbReference>
<dbReference type="EMBL" id="QXGE01001773">
    <property type="protein sequence ID" value="KAE9288439.1"/>
    <property type="molecule type" value="Genomic_DNA"/>
</dbReference>
<comment type="caution">
    <text evidence="3">The sequence shown here is derived from an EMBL/GenBank/DDBJ whole genome shotgun (WGS) entry which is preliminary data.</text>
</comment>
<gene>
    <name evidence="10" type="ORF">PF001_g20517</name>
    <name evidence="9" type="ORF">PF002_g22436</name>
    <name evidence="8" type="ORF">PF004_g20073</name>
    <name evidence="7" type="ORF">PF005_g21502</name>
    <name evidence="6" type="ORF">PF006_g20483</name>
    <name evidence="4" type="ORF">PF007_g21482</name>
    <name evidence="11" type="ORF">PF008_g20706</name>
    <name evidence="2" type="ORF">PF009_g22509</name>
    <name evidence="5" type="ORF">PF010_g20733</name>
    <name evidence="3" type="ORF">PF011_g20243</name>
</gene>
<dbReference type="EMBL" id="QXGF01001866">
    <property type="protein sequence ID" value="KAE8927327.1"/>
    <property type="molecule type" value="Genomic_DNA"/>
</dbReference>
<evidence type="ECO:0000313" key="4">
    <source>
        <dbReference type="EMBL" id="KAE9084547.1"/>
    </source>
</evidence>
<dbReference type="Proteomes" id="UP000486351">
    <property type="component" value="Unassembled WGS sequence"/>
</dbReference>
<evidence type="ECO:0000313" key="20">
    <source>
        <dbReference type="Proteomes" id="UP000486351"/>
    </source>
</evidence>
<dbReference type="EMBL" id="QXGC01001755">
    <property type="protein sequence ID" value="KAE9196650.1"/>
    <property type="molecule type" value="Genomic_DNA"/>
</dbReference>
<dbReference type="Proteomes" id="UP000433483">
    <property type="component" value="Unassembled WGS sequence"/>
</dbReference>
<proteinExistence type="predicted"/>
<evidence type="ECO:0000313" key="18">
    <source>
        <dbReference type="Proteomes" id="UP000460718"/>
    </source>
</evidence>
<keyword evidence="13" id="KW-1185">Reference proteome</keyword>
<name>A0A6A3IVK0_9STRA</name>
<dbReference type="Proteomes" id="UP000460718">
    <property type="component" value="Unassembled WGS sequence"/>
</dbReference>
<dbReference type="Proteomes" id="UP000441208">
    <property type="component" value="Unassembled WGS sequence"/>
</dbReference>
<evidence type="ECO:0000313" key="8">
    <source>
        <dbReference type="EMBL" id="KAE9196650.1"/>
    </source>
</evidence>
<protein>
    <submittedName>
        <fullName evidence="3">Uncharacterized protein</fullName>
    </submittedName>
</protein>
<dbReference type="EMBL" id="QXGA01001788">
    <property type="protein sequence ID" value="KAE9110313.1"/>
    <property type="molecule type" value="Genomic_DNA"/>
</dbReference>
<evidence type="ECO:0000313" key="3">
    <source>
        <dbReference type="EMBL" id="KAE8985812.1"/>
    </source>
</evidence>
<dbReference type="EMBL" id="QXGB01001837">
    <property type="protein sequence ID" value="KAE9184864.1"/>
    <property type="molecule type" value="Genomic_DNA"/>
</dbReference>
<sequence>MFKLGCCVHLMAVQDSLGLPFDGAAAPTRRVFADKRRKKKHGRPTEVGHALSLS</sequence>
<evidence type="ECO:0000313" key="13">
    <source>
        <dbReference type="Proteomes" id="UP000433483"/>
    </source>
</evidence>
<evidence type="ECO:0000313" key="6">
    <source>
        <dbReference type="EMBL" id="KAE9110313.1"/>
    </source>
</evidence>
<evidence type="ECO:0000313" key="17">
    <source>
        <dbReference type="Proteomes" id="UP000441208"/>
    </source>
</evidence>
<evidence type="ECO:0000313" key="11">
    <source>
        <dbReference type="EMBL" id="KAE9309435.1"/>
    </source>
</evidence>
<evidence type="ECO:0000313" key="21">
    <source>
        <dbReference type="Proteomes" id="UP000488956"/>
    </source>
</evidence>
<evidence type="ECO:0000313" key="16">
    <source>
        <dbReference type="Proteomes" id="UP000440732"/>
    </source>
</evidence>
<dbReference type="Proteomes" id="UP000440367">
    <property type="component" value="Unassembled WGS sequence"/>
</dbReference>
<dbReference type="Proteomes" id="UP000437068">
    <property type="component" value="Unassembled WGS sequence"/>
</dbReference>
<dbReference type="EMBL" id="QXFW01001787">
    <property type="protein sequence ID" value="KAE8985812.1"/>
    <property type="molecule type" value="Genomic_DNA"/>
</dbReference>
<evidence type="ECO:0000313" key="2">
    <source>
        <dbReference type="EMBL" id="KAE8927327.1"/>
    </source>
</evidence>
<evidence type="ECO:0000313" key="10">
    <source>
        <dbReference type="EMBL" id="KAE9288439.1"/>
    </source>
</evidence>
<accession>A0A6A3IVK0</accession>
<reference evidence="18 19" key="1">
    <citation type="submission" date="2018-09" db="EMBL/GenBank/DDBJ databases">
        <title>Genomic investigation of the strawberry pathogen Phytophthora fragariae indicates pathogenicity is determined by transcriptional variation in three key races.</title>
        <authorList>
            <person name="Adams T.M."/>
            <person name="Armitage A.D."/>
            <person name="Sobczyk M.K."/>
            <person name="Bates H.J."/>
            <person name="Dunwell J.M."/>
            <person name="Nellist C.F."/>
            <person name="Harrison R.J."/>
        </authorList>
    </citation>
    <scope>NUCLEOTIDE SEQUENCE [LARGE SCALE GENOMIC DNA]</scope>
    <source>
        <strain evidence="10 14">A4</strain>
        <strain evidence="9 15">BC-1</strain>
        <strain evidence="8 19">BC-23</strain>
        <strain evidence="7 13">NOV-27</strain>
        <strain evidence="6 16">NOV-5</strain>
        <strain evidence="4 17">NOV-71</strain>
        <strain evidence="11 20">NOV-77</strain>
        <strain evidence="2 12">NOV-9</strain>
        <strain evidence="5 21">ONT-3</strain>
        <strain evidence="3 18">SCRP245</strain>
    </source>
</reference>
<evidence type="ECO:0000313" key="14">
    <source>
        <dbReference type="Proteomes" id="UP000437068"/>
    </source>
</evidence>
<dbReference type="EMBL" id="QXFY01001789">
    <property type="protein sequence ID" value="KAE9309435.1"/>
    <property type="molecule type" value="Genomic_DNA"/>
</dbReference>